<name>A0ABM7ST66_9MYCO</name>
<gene>
    <name evidence="1" type="ORF">MTY59_44110</name>
</gene>
<dbReference type="EMBL" id="AP024828">
    <property type="protein sequence ID" value="BCZ24556.1"/>
    <property type="molecule type" value="Genomic_DNA"/>
</dbReference>
<reference evidence="1 2" key="1">
    <citation type="submission" date="2021-07" db="EMBL/GenBank/DDBJ databases">
        <title>Complete genome sequence of nontuberculous Mycobacterium sp. TY59.</title>
        <authorList>
            <person name="Fukushima K."/>
        </authorList>
    </citation>
    <scope>NUCLEOTIDE SEQUENCE [LARGE SCALE GENOMIC DNA]</scope>
    <source>
        <strain evidence="1 2">TY59</strain>
    </source>
</reference>
<organism evidence="1 2">
    <name type="scientific">Mycobacterium senriense</name>
    <dbReference type="NCBI Taxonomy" id="2775496"/>
    <lineage>
        <taxon>Bacteria</taxon>
        <taxon>Bacillati</taxon>
        <taxon>Actinomycetota</taxon>
        <taxon>Actinomycetes</taxon>
        <taxon>Mycobacteriales</taxon>
        <taxon>Mycobacteriaceae</taxon>
        <taxon>Mycobacterium</taxon>
        <taxon>Mycobacterium avium complex (MAC)</taxon>
    </lineage>
</organism>
<evidence type="ECO:0008006" key="3">
    <source>
        <dbReference type="Google" id="ProtNLM"/>
    </source>
</evidence>
<protein>
    <recommendedName>
        <fullName evidence="3">PE-PGRS family protein</fullName>
    </recommendedName>
</protein>
<reference evidence="1 2" key="2">
    <citation type="submission" date="2021-07" db="EMBL/GenBank/DDBJ databases">
        <authorList>
            <person name="Matsumoto Y."/>
            <person name="Motooka D."/>
            <person name="Nakamura S."/>
        </authorList>
    </citation>
    <scope>NUCLEOTIDE SEQUENCE [LARGE SCALE GENOMIC DNA]</scope>
    <source>
        <strain evidence="1 2">TY59</strain>
    </source>
</reference>
<evidence type="ECO:0000313" key="2">
    <source>
        <dbReference type="Proteomes" id="UP000826012"/>
    </source>
</evidence>
<evidence type="ECO:0000313" key="1">
    <source>
        <dbReference type="EMBL" id="BCZ24556.1"/>
    </source>
</evidence>
<dbReference type="Proteomes" id="UP000826012">
    <property type="component" value="Chromosome"/>
</dbReference>
<accession>A0ABM7ST66</accession>
<sequence length="64" mass="5809">MGFAGVFGSVAGHFTAGVVGCDFVTGRTGNGAIFTTGGGGGGGGAVVLGGAVIDEVDGAGLCVC</sequence>
<proteinExistence type="predicted"/>
<keyword evidence="2" id="KW-1185">Reference proteome</keyword>